<feature type="compositionally biased region" description="Polar residues" evidence="1">
    <location>
        <begin position="237"/>
        <end position="256"/>
    </location>
</feature>
<feature type="compositionally biased region" description="Polar residues" evidence="1">
    <location>
        <begin position="63"/>
        <end position="73"/>
    </location>
</feature>
<dbReference type="EMBL" id="JAQQAF010000002">
    <property type="protein sequence ID" value="KAJ8503747.1"/>
    <property type="molecule type" value="Genomic_DNA"/>
</dbReference>
<keyword evidence="3" id="KW-1185">Reference proteome</keyword>
<feature type="compositionally biased region" description="Polar residues" evidence="1">
    <location>
        <begin position="42"/>
        <end position="54"/>
    </location>
</feature>
<dbReference type="PANTHER" id="PTHR37393">
    <property type="entry name" value="AT-RICH INTERACTIVE DOMAIN-CONTAINING PROTEIN 1A-LIKE"/>
    <property type="match status" value="1"/>
</dbReference>
<feature type="compositionally biased region" description="Low complexity" evidence="1">
    <location>
        <begin position="7"/>
        <end position="21"/>
    </location>
</feature>
<feature type="region of interest" description="Disordered" evidence="1">
    <location>
        <begin position="443"/>
        <end position="470"/>
    </location>
</feature>
<feature type="compositionally biased region" description="Basic and acidic residues" evidence="1">
    <location>
        <begin position="176"/>
        <end position="190"/>
    </location>
</feature>
<comment type="caution">
    <text evidence="2">The sequence shown here is derived from an EMBL/GenBank/DDBJ whole genome shotgun (WGS) entry which is preliminary data.</text>
</comment>
<sequence>MPPQVPPHMQQHVSVQMHHQQNVPPAHGLATHQAQALPIRPTNANNGMPHQSIEQFPGGPGIQGSSKAVSTAPHSRVVDKVGHAPDPSSDSAAKNAEGSGQIERSETADTKILEVGLEADKEKAGGEFKEKDIQAEVESTLVHGRKFDSYAEEENVELTESKLTVKEELADLSEDGSERSNVPKDGHAEENQNAAGKPDEKAGGMVEVQGAKLASDANAQLHSISTAVPRESFGLSEGQTAGDVTSKTHPQQSTYPSGDKGQQQQLAHQHAPPSIEEASFLPGYHDKNTSQIAWQGPGSGMPQGIPTSGSLTGKEGYPPQHLPYSHPLSVPVTTPRYQAPDRLLPHHMSLPGPNPDRRPHDAPPYQMQVPGQNMGSGQMRPPGHSFPEPNPRQGHTPFVQDPLRPPSGQPYGGSYHSDVPQGTFPGLGLPTTGRVTGHVGFSQHGFPEHGVSPQGQGRSHLPLPHAGTRASHGEALTQLPMHAPHSGAFNTANHMMSRGPFHPEDRGGTSHLGSANALEAESYDVRRSGFSDVRQPDPLVQSNVIKANGIPGKVQVDGMRDSSFSHGMPEDRFRPLPDERFRSLPDNGMPRPFPLDPGRHNVGRREFEEDLKQFPRPAQFDGEGMRKFDNYGASSRPIDRGWQQVGSDALPRPYDRSLPGPDGIPRALPATQLGPFQAGNAGPFPTSGAGSEHRMIDIVETRRPAGFREEFGAISDLHKPILEFGRRMDVVASTRSPIRDFSGLPSSKFGSGSGSRGIPDGPRSFRMEHLDSGRFSGSIRKDLDGNIHMHPGEHFGRGRISTGDALLSGSYGRDFANEAGPFSTFNPRSEMEVFELLKKRKPGTMGWCRICSIDCETVEGLDLHAQTREHQKMAMDMVFAIKKENSKKHRVSEDRKFMVSAIALDMDIELQVESASWDCLEGANRFRHSVVDRTMDFQW</sequence>
<feature type="region of interest" description="Disordered" evidence="1">
    <location>
        <begin position="171"/>
        <end position="202"/>
    </location>
</feature>
<dbReference type="PANTHER" id="PTHR37393:SF1">
    <property type="entry name" value="AT-RICH INTERACTIVE DOMAIN-CONTAINING PROTEIN 1A-LIKE"/>
    <property type="match status" value="1"/>
</dbReference>
<reference evidence="2 3" key="1">
    <citation type="submission" date="2022-12" db="EMBL/GenBank/DDBJ databases">
        <title>Chromosome-scale assembly of the Ensete ventricosum genome.</title>
        <authorList>
            <person name="Dussert Y."/>
            <person name="Stocks J."/>
            <person name="Wendawek A."/>
            <person name="Woldeyes F."/>
            <person name="Nichols R.A."/>
            <person name="Borrell J.S."/>
        </authorList>
    </citation>
    <scope>NUCLEOTIDE SEQUENCE [LARGE SCALE GENOMIC DNA]</scope>
    <source>
        <strain evidence="3">cv. Maze</strain>
        <tissue evidence="2">Seeds</tissue>
    </source>
</reference>
<evidence type="ECO:0000313" key="3">
    <source>
        <dbReference type="Proteomes" id="UP001222027"/>
    </source>
</evidence>
<evidence type="ECO:0000313" key="2">
    <source>
        <dbReference type="EMBL" id="KAJ8503747.1"/>
    </source>
</evidence>
<feature type="region of interest" description="Disordered" evidence="1">
    <location>
        <begin position="1"/>
        <end position="110"/>
    </location>
</feature>
<feature type="region of interest" description="Disordered" evidence="1">
    <location>
        <begin position="342"/>
        <end position="409"/>
    </location>
</feature>
<protein>
    <recommendedName>
        <fullName evidence="4">C2H2-type domain-containing protein</fullName>
    </recommendedName>
</protein>
<feature type="region of interest" description="Disordered" evidence="1">
    <location>
        <begin position="742"/>
        <end position="761"/>
    </location>
</feature>
<proteinExistence type="predicted"/>
<organism evidence="2 3">
    <name type="scientific">Ensete ventricosum</name>
    <name type="common">Abyssinian banana</name>
    <name type="synonym">Musa ensete</name>
    <dbReference type="NCBI Taxonomy" id="4639"/>
    <lineage>
        <taxon>Eukaryota</taxon>
        <taxon>Viridiplantae</taxon>
        <taxon>Streptophyta</taxon>
        <taxon>Embryophyta</taxon>
        <taxon>Tracheophyta</taxon>
        <taxon>Spermatophyta</taxon>
        <taxon>Magnoliopsida</taxon>
        <taxon>Liliopsida</taxon>
        <taxon>Zingiberales</taxon>
        <taxon>Musaceae</taxon>
        <taxon>Ensete</taxon>
    </lineage>
</organism>
<gene>
    <name evidence="2" type="ORF">OPV22_004633</name>
</gene>
<feature type="region of interest" description="Disordered" evidence="1">
    <location>
        <begin position="229"/>
        <end position="329"/>
    </location>
</feature>
<name>A0AAV8RH39_ENSVE</name>
<feature type="compositionally biased region" description="Low complexity" evidence="1">
    <location>
        <begin position="262"/>
        <end position="273"/>
    </location>
</feature>
<dbReference type="Proteomes" id="UP001222027">
    <property type="component" value="Unassembled WGS sequence"/>
</dbReference>
<accession>A0AAV8RH39</accession>
<evidence type="ECO:0000256" key="1">
    <source>
        <dbReference type="SAM" id="MobiDB-lite"/>
    </source>
</evidence>
<dbReference type="AlphaFoldDB" id="A0AAV8RH39"/>
<evidence type="ECO:0008006" key="4">
    <source>
        <dbReference type="Google" id="ProtNLM"/>
    </source>
</evidence>